<gene>
    <name evidence="1" type="ORF">T11_8459</name>
</gene>
<evidence type="ECO:0000313" key="1">
    <source>
        <dbReference type="EMBL" id="KRY97943.1"/>
    </source>
</evidence>
<protein>
    <submittedName>
        <fullName evidence="1">Uncharacterized protein</fullName>
    </submittedName>
</protein>
<dbReference type="EMBL" id="JYDP01001689">
    <property type="protein sequence ID" value="KRY97943.1"/>
    <property type="molecule type" value="Genomic_DNA"/>
</dbReference>
<dbReference type="AlphaFoldDB" id="A0A0V1GI77"/>
<comment type="caution">
    <text evidence="1">The sequence shown here is derived from an EMBL/GenBank/DDBJ whole genome shotgun (WGS) entry which is preliminary data.</text>
</comment>
<reference evidence="1 2" key="1">
    <citation type="submission" date="2015-01" db="EMBL/GenBank/DDBJ databases">
        <title>Evolution of Trichinella species and genotypes.</title>
        <authorList>
            <person name="Korhonen P.K."/>
            <person name="Edoardo P."/>
            <person name="Giuseppe L.R."/>
            <person name="Gasser R.B."/>
        </authorList>
    </citation>
    <scope>NUCLEOTIDE SEQUENCE [LARGE SCALE GENOMIC DNA]</scope>
    <source>
        <strain evidence="1">ISS1029</strain>
    </source>
</reference>
<dbReference type="Proteomes" id="UP000055024">
    <property type="component" value="Unassembled WGS sequence"/>
</dbReference>
<evidence type="ECO:0000313" key="2">
    <source>
        <dbReference type="Proteomes" id="UP000055024"/>
    </source>
</evidence>
<proteinExistence type="predicted"/>
<name>A0A0V1GI77_9BILA</name>
<sequence>MWNLVGFASSCMRHRDSCVKRHFTFFVKILLPLPRGAPGTGIRVKNGIAPFL</sequence>
<organism evidence="1 2">
    <name type="scientific">Trichinella zimbabwensis</name>
    <dbReference type="NCBI Taxonomy" id="268475"/>
    <lineage>
        <taxon>Eukaryota</taxon>
        <taxon>Metazoa</taxon>
        <taxon>Ecdysozoa</taxon>
        <taxon>Nematoda</taxon>
        <taxon>Enoplea</taxon>
        <taxon>Dorylaimia</taxon>
        <taxon>Trichinellida</taxon>
        <taxon>Trichinellidae</taxon>
        <taxon>Trichinella</taxon>
    </lineage>
</organism>
<accession>A0A0V1GI77</accession>
<keyword evidence="2" id="KW-1185">Reference proteome</keyword>